<evidence type="ECO:0000256" key="4">
    <source>
        <dbReference type="ARBA" id="ARBA00022801"/>
    </source>
</evidence>
<feature type="domain" description="Uracil-DNA glycosylase-like" evidence="9">
    <location>
        <begin position="112"/>
        <end position="259"/>
    </location>
</feature>
<dbReference type="GO" id="GO:0051539">
    <property type="term" value="F:4 iron, 4 sulfur cluster binding"/>
    <property type="evidence" value="ECO:0007669"/>
    <property type="project" value="UniProtKB-KW"/>
</dbReference>
<keyword evidence="2" id="KW-0479">Metal-binding</keyword>
<evidence type="ECO:0000313" key="10">
    <source>
        <dbReference type="EMBL" id="OWR01462.1"/>
    </source>
</evidence>
<accession>A0A246K654</accession>
<dbReference type="Gene3D" id="3.40.470.10">
    <property type="entry name" value="Uracil-DNA glycosylase-like domain"/>
    <property type="match status" value="1"/>
</dbReference>
<gene>
    <name evidence="10" type="ORF">CDQ91_03475</name>
</gene>
<dbReference type="GO" id="GO:0097506">
    <property type="term" value="F:deaminated base DNA N-glycosylase activity"/>
    <property type="evidence" value="ECO:0007669"/>
    <property type="project" value="UniProtKB-ARBA"/>
</dbReference>
<keyword evidence="1" id="KW-0004">4Fe-4S</keyword>
<evidence type="ECO:0000256" key="8">
    <source>
        <dbReference type="SAM" id="MobiDB-lite"/>
    </source>
</evidence>
<keyword evidence="11" id="KW-1185">Reference proteome</keyword>
<proteinExistence type="predicted"/>
<dbReference type="OrthoDB" id="5290748at2"/>
<evidence type="ECO:0000256" key="7">
    <source>
        <dbReference type="ARBA" id="ARBA00023204"/>
    </source>
</evidence>
<evidence type="ECO:0000313" key="11">
    <source>
        <dbReference type="Proteomes" id="UP000197097"/>
    </source>
</evidence>
<dbReference type="SUPFAM" id="SSF52141">
    <property type="entry name" value="Uracil-DNA glycosylase-like"/>
    <property type="match status" value="1"/>
</dbReference>
<keyword evidence="3" id="KW-0227">DNA damage</keyword>
<organism evidence="10 11">
    <name type="scientific">Sphingopyxis witflariensis</name>
    <dbReference type="NCBI Taxonomy" id="173675"/>
    <lineage>
        <taxon>Bacteria</taxon>
        <taxon>Pseudomonadati</taxon>
        <taxon>Pseudomonadota</taxon>
        <taxon>Alphaproteobacteria</taxon>
        <taxon>Sphingomonadales</taxon>
        <taxon>Sphingomonadaceae</taxon>
        <taxon>Sphingopyxis</taxon>
    </lineage>
</organism>
<evidence type="ECO:0000256" key="1">
    <source>
        <dbReference type="ARBA" id="ARBA00022485"/>
    </source>
</evidence>
<dbReference type="RefSeq" id="WP_088471275.1">
    <property type="nucleotide sequence ID" value="NZ_NISJ01000001.1"/>
</dbReference>
<dbReference type="InterPro" id="IPR005122">
    <property type="entry name" value="Uracil-DNA_glycosylase-like"/>
</dbReference>
<dbReference type="SMART" id="SM00987">
    <property type="entry name" value="UreE_C"/>
    <property type="match status" value="1"/>
</dbReference>
<dbReference type="PANTHER" id="PTHR33693:SF1">
    <property type="entry name" value="TYPE-4 URACIL-DNA GLYCOSYLASE"/>
    <property type="match status" value="1"/>
</dbReference>
<evidence type="ECO:0000256" key="6">
    <source>
        <dbReference type="ARBA" id="ARBA00023014"/>
    </source>
</evidence>
<keyword evidence="6" id="KW-0411">Iron-sulfur</keyword>
<dbReference type="Pfam" id="PF03167">
    <property type="entry name" value="UDG"/>
    <property type="match status" value="1"/>
</dbReference>
<dbReference type="SMART" id="SM00986">
    <property type="entry name" value="UDG"/>
    <property type="match status" value="1"/>
</dbReference>
<dbReference type="InterPro" id="IPR051536">
    <property type="entry name" value="UDG_Type-4/5"/>
</dbReference>
<dbReference type="GO" id="GO:0046872">
    <property type="term" value="F:metal ion binding"/>
    <property type="evidence" value="ECO:0007669"/>
    <property type="project" value="UniProtKB-KW"/>
</dbReference>
<dbReference type="AlphaFoldDB" id="A0A246K654"/>
<dbReference type="EMBL" id="NISJ01000001">
    <property type="protein sequence ID" value="OWR01462.1"/>
    <property type="molecule type" value="Genomic_DNA"/>
</dbReference>
<keyword evidence="5" id="KW-0408">Iron</keyword>
<dbReference type="InterPro" id="IPR036895">
    <property type="entry name" value="Uracil-DNA_glycosylase-like_sf"/>
</dbReference>
<dbReference type="PANTHER" id="PTHR33693">
    <property type="entry name" value="TYPE-5 URACIL-DNA GLYCOSYLASE"/>
    <property type="match status" value="1"/>
</dbReference>
<dbReference type="GO" id="GO:0006281">
    <property type="term" value="P:DNA repair"/>
    <property type="evidence" value="ECO:0007669"/>
    <property type="project" value="UniProtKB-KW"/>
</dbReference>
<feature type="region of interest" description="Disordered" evidence="8">
    <location>
        <begin position="43"/>
        <end position="62"/>
    </location>
</feature>
<evidence type="ECO:0000256" key="5">
    <source>
        <dbReference type="ARBA" id="ARBA00023004"/>
    </source>
</evidence>
<evidence type="ECO:0000256" key="2">
    <source>
        <dbReference type="ARBA" id="ARBA00022723"/>
    </source>
</evidence>
<protein>
    <submittedName>
        <fullName evidence="10">Uracil-DNA glycosylase</fullName>
    </submittedName>
</protein>
<evidence type="ECO:0000259" key="9">
    <source>
        <dbReference type="SMART" id="SM00986"/>
    </source>
</evidence>
<dbReference type="Proteomes" id="UP000197097">
    <property type="component" value="Unassembled WGS sequence"/>
</dbReference>
<comment type="caution">
    <text evidence="10">The sequence shown here is derived from an EMBL/GenBank/DDBJ whole genome shotgun (WGS) entry which is preliminary data.</text>
</comment>
<sequence>MGGQKSALLAESYCDWWSLAGVDMLVGETPTGWLDLPAANDVAAEQPKPTSRRAIEAEPPPPLPAALQRQEIVEAPVAKGPIEIPAEWDDFQRWLAEHPDVPGSQWDARRVLPVGQPEAQLMLLTAWPEIDDQREATLFSGATGALLDAMLRAIGTIRADCYVASLAVTRPPGGRCAEEDMAELDRLLWHHLRLARPGRLLLIGSDIVRMAAALPLADARGRLLNINQDGGKMEAVAVAHPAMLLARPAQKAAAWDSLKLLNQGR</sequence>
<keyword evidence="7" id="KW-0234">DNA repair</keyword>
<reference evidence="10 11" key="1">
    <citation type="journal article" date="2002" name="Int. J. Syst. Evol. Microbiol.">
        <title>Sphingopyxis witflariensis sp. nov., isolated from activated sludge.</title>
        <authorList>
            <person name="Kampfer P."/>
            <person name="Witzenberger R."/>
            <person name="Denner E.B."/>
            <person name="Busse H.J."/>
            <person name="Neef A."/>
        </authorList>
    </citation>
    <scope>NUCLEOTIDE SEQUENCE [LARGE SCALE GENOMIC DNA]</scope>
    <source>
        <strain evidence="10 11">DSM 14551</strain>
    </source>
</reference>
<keyword evidence="4" id="KW-0378">Hydrolase</keyword>
<name>A0A246K654_9SPHN</name>
<evidence type="ECO:0000256" key="3">
    <source>
        <dbReference type="ARBA" id="ARBA00022763"/>
    </source>
</evidence>